<feature type="region of interest" description="Disordered" evidence="1">
    <location>
        <begin position="51"/>
        <end position="93"/>
    </location>
</feature>
<dbReference type="EMBL" id="JAUHJR010000004">
    <property type="protein sequence ID" value="MDN4161902.1"/>
    <property type="molecule type" value="Genomic_DNA"/>
</dbReference>
<evidence type="ECO:0000256" key="1">
    <source>
        <dbReference type="SAM" id="MobiDB-lite"/>
    </source>
</evidence>
<gene>
    <name evidence="3" type="ORF">QWY29_11120</name>
</gene>
<sequence length="93" mass="9365">MTALLHRPEVARALAPTALHLGPLHPVEVAATLGLAFGQFLALGAFAVLRRPSGDNGNDSDDDSGAGAGPALAPSGNRATEEPGQASQSRTDP</sequence>
<dbReference type="Proteomes" id="UP001168537">
    <property type="component" value="Unassembled WGS sequence"/>
</dbReference>
<evidence type="ECO:0000256" key="2">
    <source>
        <dbReference type="SAM" id="Phobius"/>
    </source>
</evidence>
<keyword evidence="2" id="KW-0812">Transmembrane</keyword>
<keyword evidence="2" id="KW-0472">Membrane</keyword>
<keyword evidence="4" id="KW-1185">Reference proteome</keyword>
<evidence type="ECO:0000313" key="4">
    <source>
        <dbReference type="Proteomes" id="UP001168537"/>
    </source>
</evidence>
<proteinExistence type="predicted"/>
<accession>A0ABT8EUP5</accession>
<reference evidence="3" key="1">
    <citation type="submission" date="2023-06" db="EMBL/GenBank/DDBJ databases">
        <title>Draft genome sequence of Nocardioides sp. SOB72.</title>
        <authorList>
            <person name="Zhang G."/>
        </authorList>
    </citation>
    <scope>NUCLEOTIDE SEQUENCE</scope>
    <source>
        <strain evidence="3">SOB72</strain>
    </source>
</reference>
<feature type="transmembrane region" description="Helical" evidence="2">
    <location>
        <begin position="29"/>
        <end position="49"/>
    </location>
</feature>
<dbReference type="RefSeq" id="WP_300960853.1">
    <property type="nucleotide sequence ID" value="NZ_JAUHJR010000004.1"/>
</dbReference>
<protein>
    <submittedName>
        <fullName evidence="3">Uncharacterized protein</fullName>
    </submittedName>
</protein>
<name>A0ABT8EUP5_9ACTN</name>
<evidence type="ECO:0000313" key="3">
    <source>
        <dbReference type="EMBL" id="MDN4161902.1"/>
    </source>
</evidence>
<comment type="caution">
    <text evidence="3">The sequence shown here is derived from an EMBL/GenBank/DDBJ whole genome shotgun (WGS) entry which is preliminary data.</text>
</comment>
<keyword evidence="2" id="KW-1133">Transmembrane helix</keyword>
<organism evidence="3 4">
    <name type="scientific">Nocardioides abyssi</name>
    <dbReference type="NCBI Taxonomy" id="3058370"/>
    <lineage>
        <taxon>Bacteria</taxon>
        <taxon>Bacillati</taxon>
        <taxon>Actinomycetota</taxon>
        <taxon>Actinomycetes</taxon>
        <taxon>Propionibacteriales</taxon>
        <taxon>Nocardioidaceae</taxon>
        <taxon>Nocardioides</taxon>
    </lineage>
</organism>